<keyword evidence="6" id="KW-0539">Nucleus</keyword>
<keyword evidence="3" id="KW-0227">DNA damage</keyword>
<keyword evidence="10" id="KW-1185">Reference proteome</keyword>
<gene>
    <name evidence="9" type="ORF">CDCA_CDCA01G0198</name>
</gene>
<comment type="caution">
    <text evidence="9">The sequence shown here is derived from an EMBL/GenBank/DDBJ whole genome shotgun (WGS) entry which is preliminary data.</text>
</comment>
<evidence type="ECO:0000256" key="6">
    <source>
        <dbReference type="ARBA" id="ARBA00023242"/>
    </source>
</evidence>
<accession>A0AAV9IQ78</accession>
<dbReference type="GO" id="GO:0006310">
    <property type="term" value="P:DNA recombination"/>
    <property type="evidence" value="ECO:0007669"/>
    <property type="project" value="UniProtKB-KW"/>
</dbReference>
<feature type="region of interest" description="Disordered" evidence="8">
    <location>
        <begin position="186"/>
        <end position="207"/>
    </location>
</feature>
<evidence type="ECO:0000256" key="3">
    <source>
        <dbReference type="ARBA" id="ARBA00022763"/>
    </source>
</evidence>
<dbReference type="Pfam" id="PF09494">
    <property type="entry name" value="Slx4"/>
    <property type="match status" value="1"/>
</dbReference>
<name>A0AAV9IQ78_CYACA</name>
<dbReference type="InterPro" id="IPR018574">
    <property type="entry name" value="Structure-sp_endonuc_su_Slx4"/>
</dbReference>
<dbReference type="EMBL" id="JANCYW010000001">
    <property type="protein sequence ID" value="KAK4534173.1"/>
    <property type="molecule type" value="Genomic_DNA"/>
</dbReference>
<dbReference type="GO" id="GO:0006281">
    <property type="term" value="P:DNA repair"/>
    <property type="evidence" value="ECO:0007669"/>
    <property type="project" value="UniProtKB-KW"/>
</dbReference>
<evidence type="ECO:0000256" key="2">
    <source>
        <dbReference type="ARBA" id="ARBA00006661"/>
    </source>
</evidence>
<evidence type="ECO:0000256" key="1">
    <source>
        <dbReference type="ARBA" id="ARBA00004123"/>
    </source>
</evidence>
<feature type="compositionally biased region" description="Basic and acidic residues" evidence="8">
    <location>
        <begin position="196"/>
        <end position="207"/>
    </location>
</feature>
<sequence>MSCAVCGDDLHWLTPYQRQLHVNACLDGERPASDREHASSLFLSSPSTCFLCGKTMEHWSGEWRQRHIERCLASQQVQRLVEAERARQEREAAVVARRYASMRSWCASLGLARYLNAFIAQQVDEGALRVLHWRDADRLGMSGVAARRWRRALQQMEWFGRMAGGRCWVEKRRWRLIWPPSRLGTERRRRGASAPDRVEGAPDEAHTVESIDASTTAVSDRFAMEVVDVGGWMGEAVTSAPREVSVVLLSDTSVVSVAGDTDTRAVVTGRFEPDDRTALPVDEPVTHTLPPRSPSAAFDLSQRLRIAIRDDPHLHNRILTMDTVAVHEVQQCVRGAGVSASRHQLVQFLKREGIAYAKD</sequence>
<comment type="similarity">
    <text evidence="2">Belongs to the SLX4 family.</text>
</comment>
<comment type="subcellular location">
    <subcellularLocation>
        <location evidence="1">Nucleus</location>
    </subcellularLocation>
</comment>
<proteinExistence type="inferred from homology"/>
<dbReference type="GO" id="GO:0006260">
    <property type="term" value="P:DNA replication"/>
    <property type="evidence" value="ECO:0007669"/>
    <property type="project" value="InterPro"/>
</dbReference>
<dbReference type="AlphaFoldDB" id="A0AAV9IQ78"/>
<evidence type="ECO:0000256" key="5">
    <source>
        <dbReference type="ARBA" id="ARBA00023204"/>
    </source>
</evidence>
<evidence type="ECO:0000313" key="10">
    <source>
        <dbReference type="Proteomes" id="UP001301350"/>
    </source>
</evidence>
<dbReference type="Proteomes" id="UP001301350">
    <property type="component" value="Unassembled WGS sequence"/>
</dbReference>
<evidence type="ECO:0000256" key="7">
    <source>
        <dbReference type="ARBA" id="ARBA00029496"/>
    </source>
</evidence>
<evidence type="ECO:0000256" key="8">
    <source>
        <dbReference type="SAM" id="MobiDB-lite"/>
    </source>
</evidence>
<protein>
    <recommendedName>
        <fullName evidence="7">Structure-specific endonuclease subunit SLX4</fullName>
    </recommendedName>
</protein>
<dbReference type="GO" id="GO:0033557">
    <property type="term" value="C:Slx1-Slx4 complex"/>
    <property type="evidence" value="ECO:0007669"/>
    <property type="project" value="InterPro"/>
</dbReference>
<evidence type="ECO:0000256" key="4">
    <source>
        <dbReference type="ARBA" id="ARBA00023172"/>
    </source>
</evidence>
<evidence type="ECO:0000313" key="9">
    <source>
        <dbReference type="EMBL" id="KAK4534173.1"/>
    </source>
</evidence>
<keyword evidence="4" id="KW-0233">DNA recombination</keyword>
<reference evidence="9 10" key="1">
    <citation type="submission" date="2022-07" db="EMBL/GenBank/DDBJ databases">
        <title>Genome-wide signatures of adaptation to extreme environments.</title>
        <authorList>
            <person name="Cho C.H."/>
            <person name="Yoon H.S."/>
        </authorList>
    </citation>
    <scope>NUCLEOTIDE SEQUENCE [LARGE SCALE GENOMIC DNA]</scope>
    <source>
        <strain evidence="9 10">DBV 063 E5</strain>
    </source>
</reference>
<organism evidence="9 10">
    <name type="scientific">Cyanidium caldarium</name>
    <name type="common">Red alga</name>
    <dbReference type="NCBI Taxonomy" id="2771"/>
    <lineage>
        <taxon>Eukaryota</taxon>
        <taxon>Rhodophyta</taxon>
        <taxon>Bangiophyceae</taxon>
        <taxon>Cyanidiales</taxon>
        <taxon>Cyanidiaceae</taxon>
        <taxon>Cyanidium</taxon>
    </lineage>
</organism>
<keyword evidence="5" id="KW-0234">DNA repair</keyword>